<dbReference type="EMBL" id="VDMD01000001">
    <property type="protein sequence ID" value="TRM69017.1"/>
    <property type="molecule type" value="Genomic_DNA"/>
</dbReference>
<dbReference type="Proteomes" id="UP000320762">
    <property type="component" value="Unassembled WGS sequence"/>
</dbReference>
<gene>
    <name evidence="2" type="ORF">BD626DRAFT_562829</name>
</gene>
<feature type="region of interest" description="Disordered" evidence="1">
    <location>
        <begin position="92"/>
        <end position="160"/>
    </location>
</feature>
<reference evidence="2 3" key="1">
    <citation type="journal article" date="2019" name="New Phytol.">
        <title>Comparative genomics reveals unique wood-decay strategies and fruiting body development in the Schizophyllaceae.</title>
        <authorList>
            <person name="Almasi E."/>
            <person name="Sahu N."/>
            <person name="Krizsan K."/>
            <person name="Balint B."/>
            <person name="Kovacs G.M."/>
            <person name="Kiss B."/>
            <person name="Cseklye J."/>
            <person name="Drula E."/>
            <person name="Henrissat B."/>
            <person name="Nagy I."/>
            <person name="Chovatia M."/>
            <person name="Adam C."/>
            <person name="LaButti K."/>
            <person name="Lipzen A."/>
            <person name="Riley R."/>
            <person name="Grigoriev I.V."/>
            <person name="Nagy L.G."/>
        </authorList>
    </citation>
    <scope>NUCLEOTIDE SEQUENCE [LARGE SCALE GENOMIC DNA]</scope>
    <source>
        <strain evidence="2 3">NL-1724</strain>
    </source>
</reference>
<sequence>MNQPNSLGIPPLAQIPAYTSDLAALEPALLRFLDYRQNKRNLESFCYGAQNVTLTGLDRDCSSITTFPQYSLNYSRTEARAIVADLVEQAKNRSQPTASASQRTSQRLSQRSITGAGADDPQQPRSSPGSEGATDEGGDTNDEREDEFQLGSLVDAGYETEEEDLKDNISIMSMHTETENHSVEGFPDFVWTHTTMIDMPTDAGNGPVKKPKAETEEHKRQRLWKQASQIYGGKLLRRVVVSLIEEDKKGASRRLFFHPDTNKLEEACELLLRLAEKELRLYMFMYFFLIDRHAKEVVCRATSGVHWRWASFDRSEIPLHYFPSTDGPLKPVQHIASEAAKTQANQEKWSVQPVYTLGTAASDAALTAMRAKVIAIIVARG</sequence>
<evidence type="ECO:0000313" key="3">
    <source>
        <dbReference type="Proteomes" id="UP000320762"/>
    </source>
</evidence>
<organism evidence="2 3">
    <name type="scientific">Schizophyllum amplum</name>
    <dbReference type="NCBI Taxonomy" id="97359"/>
    <lineage>
        <taxon>Eukaryota</taxon>
        <taxon>Fungi</taxon>
        <taxon>Dikarya</taxon>
        <taxon>Basidiomycota</taxon>
        <taxon>Agaricomycotina</taxon>
        <taxon>Agaricomycetes</taxon>
        <taxon>Agaricomycetidae</taxon>
        <taxon>Agaricales</taxon>
        <taxon>Schizophyllaceae</taxon>
        <taxon>Schizophyllum</taxon>
    </lineage>
</organism>
<dbReference type="OrthoDB" id="10615990at2759"/>
<dbReference type="AlphaFoldDB" id="A0A550CW49"/>
<accession>A0A550CW49</accession>
<comment type="caution">
    <text evidence="2">The sequence shown here is derived from an EMBL/GenBank/DDBJ whole genome shotgun (WGS) entry which is preliminary data.</text>
</comment>
<name>A0A550CW49_9AGAR</name>
<proteinExistence type="predicted"/>
<evidence type="ECO:0000313" key="2">
    <source>
        <dbReference type="EMBL" id="TRM69017.1"/>
    </source>
</evidence>
<evidence type="ECO:0000256" key="1">
    <source>
        <dbReference type="SAM" id="MobiDB-lite"/>
    </source>
</evidence>
<keyword evidence="3" id="KW-1185">Reference proteome</keyword>
<protein>
    <submittedName>
        <fullName evidence="2">Uncharacterized protein</fullName>
    </submittedName>
</protein>
<feature type="compositionally biased region" description="Low complexity" evidence="1">
    <location>
        <begin position="99"/>
        <end position="112"/>
    </location>
</feature>
<feature type="compositionally biased region" description="Acidic residues" evidence="1">
    <location>
        <begin position="133"/>
        <end position="148"/>
    </location>
</feature>